<reference evidence="3" key="1">
    <citation type="submission" date="2018-12" db="EMBL/GenBank/DDBJ databases">
        <title>Tengunoibacter tsumagoiensis gen. nov., sp. nov., Dictyobacter kobayashii sp. nov., D. alpinus sp. nov., and D. joshuensis sp. nov. and description of Dictyobacteraceae fam. nov. within the order Ktedonobacterales isolated from Tengu-no-mugimeshi.</title>
        <authorList>
            <person name="Wang C.M."/>
            <person name="Zheng Y."/>
            <person name="Sakai Y."/>
            <person name="Toyoda A."/>
            <person name="Minakuchi Y."/>
            <person name="Abe K."/>
            <person name="Yokota A."/>
            <person name="Yabe S."/>
        </authorList>
    </citation>
    <scope>NUCLEOTIDE SEQUENCE [LARGE SCALE GENOMIC DNA]</scope>
    <source>
        <strain evidence="3">Uno3</strain>
    </source>
</reference>
<dbReference type="RefSeq" id="WP_126582342.1">
    <property type="nucleotide sequence ID" value="NZ_BIFR01000002.1"/>
</dbReference>
<dbReference type="Proteomes" id="UP000287352">
    <property type="component" value="Unassembled WGS sequence"/>
</dbReference>
<sequence length="304" mass="33757">MMLNGTFNYTFKEEDVRYSSGDLSLAGTLLLPETDRSCPAVVCVHGSGPETRSSTRHIGELFAEKGIAALIYDKRGTGSSMGNWFKDYWSYRELANDALAGVQFLKSRPEIDASQIGLWGLSEGGWVAPLAAASSLDVAFLITASAAGMSPLQQESYRRGLIDRASPSAWKRLWRRSMTRLLFALVAFPPLKLLPGITGFSARTFDYDPVPVWKNIKQPVLALWSDEDTCVPPRESAAIIEKALQEGGNRAYTLYTFPHGDHCFYYSQENAAGQMVWDLVPGYSEMMTNWVNYRGERNIALSVL</sequence>
<dbReference type="InterPro" id="IPR053145">
    <property type="entry name" value="AB_hydrolase_Est10"/>
</dbReference>
<dbReference type="EMBL" id="BIFR01000002">
    <property type="protein sequence ID" value="GCE14808.1"/>
    <property type="molecule type" value="Genomic_DNA"/>
</dbReference>
<comment type="caution">
    <text evidence="2">The sequence shown here is derived from an EMBL/GenBank/DDBJ whole genome shotgun (WGS) entry which is preliminary data.</text>
</comment>
<proteinExistence type="predicted"/>
<dbReference type="InterPro" id="IPR000073">
    <property type="entry name" value="AB_hydrolase_1"/>
</dbReference>
<dbReference type="Gene3D" id="3.40.50.1820">
    <property type="entry name" value="alpha/beta hydrolase"/>
    <property type="match status" value="1"/>
</dbReference>
<name>A0A402A6Q8_9CHLR</name>
<dbReference type="PANTHER" id="PTHR43265:SF1">
    <property type="entry name" value="ESTERASE ESTD"/>
    <property type="match status" value="1"/>
</dbReference>
<dbReference type="Pfam" id="PF12697">
    <property type="entry name" value="Abhydrolase_6"/>
    <property type="match status" value="1"/>
</dbReference>
<feature type="domain" description="AB hydrolase-1" evidence="1">
    <location>
        <begin position="41"/>
        <end position="268"/>
    </location>
</feature>
<evidence type="ECO:0000259" key="1">
    <source>
        <dbReference type="Pfam" id="PF12697"/>
    </source>
</evidence>
<evidence type="ECO:0000313" key="2">
    <source>
        <dbReference type="EMBL" id="GCE14808.1"/>
    </source>
</evidence>
<dbReference type="OrthoDB" id="9765647at2"/>
<dbReference type="AlphaFoldDB" id="A0A402A6Q8"/>
<evidence type="ECO:0000313" key="3">
    <source>
        <dbReference type="Proteomes" id="UP000287352"/>
    </source>
</evidence>
<dbReference type="PANTHER" id="PTHR43265">
    <property type="entry name" value="ESTERASE ESTD"/>
    <property type="match status" value="1"/>
</dbReference>
<accession>A0A402A6Q8</accession>
<dbReference type="SUPFAM" id="SSF53474">
    <property type="entry name" value="alpha/beta-Hydrolases"/>
    <property type="match status" value="1"/>
</dbReference>
<organism evidence="2 3">
    <name type="scientific">Tengunoibacter tsumagoiensis</name>
    <dbReference type="NCBI Taxonomy" id="2014871"/>
    <lineage>
        <taxon>Bacteria</taxon>
        <taxon>Bacillati</taxon>
        <taxon>Chloroflexota</taxon>
        <taxon>Ktedonobacteria</taxon>
        <taxon>Ktedonobacterales</taxon>
        <taxon>Dictyobacteraceae</taxon>
        <taxon>Tengunoibacter</taxon>
    </lineage>
</organism>
<dbReference type="InterPro" id="IPR029058">
    <property type="entry name" value="AB_hydrolase_fold"/>
</dbReference>
<gene>
    <name evidence="2" type="ORF">KTT_46670</name>
</gene>
<keyword evidence="3" id="KW-1185">Reference proteome</keyword>
<dbReference type="GO" id="GO:0052689">
    <property type="term" value="F:carboxylic ester hydrolase activity"/>
    <property type="evidence" value="ECO:0007669"/>
    <property type="project" value="TreeGrafter"/>
</dbReference>
<protein>
    <recommendedName>
        <fullName evidence="1">AB hydrolase-1 domain-containing protein</fullName>
    </recommendedName>
</protein>